<keyword evidence="3" id="KW-1185">Reference proteome</keyword>
<dbReference type="Gramene" id="TuG1812S0001989300.01.T01">
    <property type="protein sequence ID" value="TuG1812S0001989300.01.T01"/>
    <property type="gene ID" value="TuG1812S0001989300.01"/>
</dbReference>
<dbReference type="GO" id="GO:0004566">
    <property type="term" value="F:beta-glucuronidase activity"/>
    <property type="evidence" value="ECO:0007669"/>
    <property type="project" value="TreeGrafter"/>
</dbReference>
<dbReference type="Proteomes" id="UP000015106">
    <property type="component" value="Unassembled WGS sequence"/>
</dbReference>
<evidence type="ECO:0000313" key="2">
    <source>
        <dbReference type="EnsemblPlants" id="TuG1812S0001989300.01.T01"/>
    </source>
</evidence>
<feature type="transmembrane region" description="Helical" evidence="1">
    <location>
        <begin position="138"/>
        <end position="160"/>
    </location>
</feature>
<evidence type="ECO:0000256" key="1">
    <source>
        <dbReference type="SAM" id="Phobius"/>
    </source>
</evidence>
<dbReference type="AlphaFoldDB" id="A0A8R7VGU3"/>
<sequence length="161" mass="19059">MFVLNYLDHQDDRTYMNFFINIWMPPDPKYIWLKYFPMKVSILYKKVGLKYLRHWPLQWRHPTSSKRRGGISAGSPRNNKIHLNSLPMSYQFFEIDYDPWWLLRYLDQHGMASKYNTKVFCTQTLIGGNYGLLDTKTFLPILITTVLCYGIGSAMASAFLR</sequence>
<protein>
    <submittedName>
        <fullName evidence="2">Uncharacterized protein</fullName>
    </submittedName>
</protein>
<reference evidence="2" key="2">
    <citation type="submission" date="2022-06" db="UniProtKB">
        <authorList>
            <consortium name="EnsemblPlants"/>
        </authorList>
    </citation>
    <scope>IDENTIFICATION</scope>
</reference>
<organism evidence="2 3">
    <name type="scientific">Triticum urartu</name>
    <name type="common">Red wild einkorn</name>
    <name type="synonym">Crithodium urartu</name>
    <dbReference type="NCBI Taxonomy" id="4572"/>
    <lineage>
        <taxon>Eukaryota</taxon>
        <taxon>Viridiplantae</taxon>
        <taxon>Streptophyta</taxon>
        <taxon>Embryophyta</taxon>
        <taxon>Tracheophyta</taxon>
        <taxon>Spermatophyta</taxon>
        <taxon>Magnoliopsida</taxon>
        <taxon>Liliopsida</taxon>
        <taxon>Poales</taxon>
        <taxon>Poaceae</taxon>
        <taxon>BOP clade</taxon>
        <taxon>Pooideae</taxon>
        <taxon>Triticodae</taxon>
        <taxon>Triticeae</taxon>
        <taxon>Triticinae</taxon>
        <taxon>Triticum</taxon>
    </lineage>
</organism>
<reference evidence="3" key="1">
    <citation type="journal article" date="2013" name="Nature">
        <title>Draft genome of the wheat A-genome progenitor Triticum urartu.</title>
        <authorList>
            <person name="Ling H.Q."/>
            <person name="Zhao S."/>
            <person name="Liu D."/>
            <person name="Wang J."/>
            <person name="Sun H."/>
            <person name="Zhang C."/>
            <person name="Fan H."/>
            <person name="Li D."/>
            <person name="Dong L."/>
            <person name="Tao Y."/>
            <person name="Gao C."/>
            <person name="Wu H."/>
            <person name="Li Y."/>
            <person name="Cui Y."/>
            <person name="Guo X."/>
            <person name="Zheng S."/>
            <person name="Wang B."/>
            <person name="Yu K."/>
            <person name="Liang Q."/>
            <person name="Yang W."/>
            <person name="Lou X."/>
            <person name="Chen J."/>
            <person name="Feng M."/>
            <person name="Jian J."/>
            <person name="Zhang X."/>
            <person name="Luo G."/>
            <person name="Jiang Y."/>
            <person name="Liu J."/>
            <person name="Wang Z."/>
            <person name="Sha Y."/>
            <person name="Zhang B."/>
            <person name="Wu H."/>
            <person name="Tang D."/>
            <person name="Shen Q."/>
            <person name="Xue P."/>
            <person name="Zou S."/>
            <person name="Wang X."/>
            <person name="Liu X."/>
            <person name="Wang F."/>
            <person name="Yang Y."/>
            <person name="An X."/>
            <person name="Dong Z."/>
            <person name="Zhang K."/>
            <person name="Zhang X."/>
            <person name="Luo M.C."/>
            <person name="Dvorak J."/>
            <person name="Tong Y."/>
            <person name="Wang J."/>
            <person name="Yang H."/>
            <person name="Li Z."/>
            <person name="Wang D."/>
            <person name="Zhang A."/>
            <person name="Wang J."/>
        </authorList>
    </citation>
    <scope>NUCLEOTIDE SEQUENCE</scope>
    <source>
        <strain evidence="3">cv. G1812</strain>
    </source>
</reference>
<accession>A0A8R7VGU3</accession>
<dbReference type="PANTHER" id="PTHR14363:SF30">
    <property type="entry name" value="PROTEIN 2, PUTATIVE, EXPRESSED-RELATED"/>
    <property type="match status" value="1"/>
</dbReference>
<dbReference type="GO" id="GO:0009505">
    <property type="term" value="C:plant-type cell wall"/>
    <property type="evidence" value="ECO:0007669"/>
    <property type="project" value="TreeGrafter"/>
</dbReference>
<keyword evidence="1" id="KW-0472">Membrane</keyword>
<evidence type="ECO:0000313" key="3">
    <source>
        <dbReference type="Proteomes" id="UP000015106"/>
    </source>
</evidence>
<dbReference type="PANTHER" id="PTHR14363">
    <property type="entry name" value="HEPARANASE-RELATED"/>
    <property type="match status" value="1"/>
</dbReference>
<name>A0A8R7VGU3_TRIUA</name>
<keyword evidence="1" id="KW-1133">Transmembrane helix</keyword>
<dbReference type="EnsemblPlants" id="TuG1812S0001989300.01.T01">
    <property type="protein sequence ID" value="TuG1812S0001989300.01.T01"/>
    <property type="gene ID" value="TuG1812S0001989300.01"/>
</dbReference>
<keyword evidence="1" id="KW-0812">Transmembrane</keyword>
<proteinExistence type="predicted"/>